<dbReference type="STRING" id="310780.SAMN05216267_1018179"/>
<proteinExistence type="predicted"/>
<gene>
    <name evidence="1" type="ORF">SAMN05216267_1018179</name>
</gene>
<evidence type="ECO:0000313" key="2">
    <source>
        <dbReference type="Proteomes" id="UP000181951"/>
    </source>
</evidence>
<dbReference type="InterPro" id="IPR031423">
    <property type="entry name" value="Phosphatase_SCO2771"/>
</dbReference>
<name>A0A1H8MEW7_9ACTN</name>
<evidence type="ECO:0000313" key="1">
    <source>
        <dbReference type="EMBL" id="SEO15911.1"/>
    </source>
</evidence>
<accession>A0A1H8MEW7</accession>
<organism evidence="1 2">
    <name type="scientific">Actinacidiphila rubida</name>
    <dbReference type="NCBI Taxonomy" id="310780"/>
    <lineage>
        <taxon>Bacteria</taxon>
        <taxon>Bacillati</taxon>
        <taxon>Actinomycetota</taxon>
        <taxon>Actinomycetes</taxon>
        <taxon>Kitasatosporales</taxon>
        <taxon>Streptomycetaceae</taxon>
        <taxon>Actinacidiphila</taxon>
    </lineage>
</organism>
<reference evidence="1 2" key="1">
    <citation type="submission" date="2016-10" db="EMBL/GenBank/DDBJ databases">
        <authorList>
            <person name="de Groot N.N."/>
        </authorList>
    </citation>
    <scope>NUCLEOTIDE SEQUENCE [LARGE SCALE GENOMIC DNA]</scope>
    <source>
        <strain evidence="1 2">CGMCC 4.2026</strain>
    </source>
</reference>
<keyword evidence="2" id="KW-1185">Reference proteome</keyword>
<dbReference type="EMBL" id="FODD01000018">
    <property type="protein sequence ID" value="SEO15911.1"/>
    <property type="molecule type" value="Genomic_DNA"/>
</dbReference>
<protein>
    <submittedName>
        <fullName evidence="1">Phosphatase</fullName>
    </submittedName>
</protein>
<sequence>MAARLAGPVATPREKSLRSYALFAARDPRQTLGLDPVGAWGFGELLTLMADRCGVSPDPAHTSGADVIDPDCTLAALDAFAERLARAAHDRVPVLLGTGHPDRLLGFYASLAAALSAAGCVVLTPGYGRCVDVPTPFGVRRHVLRYAGGVAVLRPADAGGAGGPGVHTHSPLPVRVALGAAAEQGGVLPGLVVGDHGFICGAGQLGFEAIGLGDSDDPAVFVAEAEGRVAVAVPVDDSVRADEYRPLTRYVLSRAWLTE</sequence>
<dbReference type="AlphaFoldDB" id="A0A1H8MEW7"/>
<dbReference type="Proteomes" id="UP000181951">
    <property type="component" value="Unassembled WGS sequence"/>
</dbReference>
<dbReference type="Pfam" id="PF15698">
    <property type="entry name" value="Phosphatase"/>
    <property type="match status" value="1"/>
</dbReference>